<dbReference type="OrthoDB" id="2961167at2759"/>
<evidence type="ECO:0000313" key="2">
    <source>
        <dbReference type="EMBL" id="EFI94649.1"/>
    </source>
</evidence>
<dbReference type="InParanoid" id="D8QAW8"/>
<dbReference type="KEGG" id="scm:SCHCO_02584651"/>
<dbReference type="GeneID" id="9593909"/>
<feature type="chain" id="PRO_5003120727" evidence="1">
    <location>
        <begin position="23"/>
        <end position="199"/>
    </location>
</feature>
<keyword evidence="1" id="KW-0732">Signal</keyword>
<feature type="signal peptide" evidence="1">
    <location>
        <begin position="1"/>
        <end position="22"/>
    </location>
</feature>
<dbReference type="EMBL" id="GL377309">
    <property type="protein sequence ID" value="EFI94649.1"/>
    <property type="molecule type" value="Genomic_DNA"/>
</dbReference>
<sequence length="199" mass="21026">MHASPTLVLAASALLHAGVALADDVTLYTVHTEELNPSIVSEYSATVSAVGTASDSAATTYVEEIAISKLEYVFTDKDQTMTIVSEPKTETRTFVEGASTFFMSEPAYATSTTWAGHIAKFTNPSLQEECSYDQDDGKGSCVVVVGPEGNLPSGATTSFAGALQPYQTIEANGAAGSRWWGWTSESTLIGSLMFVLTCI</sequence>
<evidence type="ECO:0000256" key="1">
    <source>
        <dbReference type="SAM" id="SignalP"/>
    </source>
</evidence>
<dbReference type="AlphaFoldDB" id="D8QAW8"/>
<name>D8QAW8_SCHCM</name>
<reference evidence="2 3" key="1">
    <citation type="journal article" date="2010" name="Nat. Biotechnol.">
        <title>Genome sequence of the model mushroom Schizophyllum commune.</title>
        <authorList>
            <person name="Ohm R.A."/>
            <person name="de Jong J.F."/>
            <person name="Lugones L.G."/>
            <person name="Aerts A."/>
            <person name="Kothe E."/>
            <person name="Stajich J.E."/>
            <person name="de Vries R.P."/>
            <person name="Record E."/>
            <person name="Levasseur A."/>
            <person name="Baker S.E."/>
            <person name="Bartholomew K.A."/>
            <person name="Coutinho P.M."/>
            <person name="Erdmann S."/>
            <person name="Fowler T.J."/>
            <person name="Gathman A.C."/>
            <person name="Lombard V."/>
            <person name="Henrissat B."/>
            <person name="Knabe N."/>
            <person name="Kuees U."/>
            <person name="Lilly W.W."/>
            <person name="Lindquist E."/>
            <person name="Lucas S."/>
            <person name="Magnuson J.K."/>
            <person name="Piumi F."/>
            <person name="Raudaskoski M."/>
            <person name="Salamov A."/>
            <person name="Schmutz J."/>
            <person name="Schwarze F.W.M.R."/>
            <person name="vanKuyk P.A."/>
            <person name="Horton J.S."/>
            <person name="Grigoriev I.V."/>
            <person name="Woesten H.A.B."/>
        </authorList>
    </citation>
    <scope>NUCLEOTIDE SEQUENCE [LARGE SCALE GENOMIC DNA]</scope>
    <source>
        <strain evidence="3">H4-8 / FGSC 9210</strain>
    </source>
</reference>
<dbReference type="Proteomes" id="UP000007431">
    <property type="component" value="Unassembled WGS sequence"/>
</dbReference>
<protein>
    <submittedName>
        <fullName evidence="2">Uncharacterized protein</fullName>
    </submittedName>
</protein>
<proteinExistence type="predicted"/>
<keyword evidence="3" id="KW-1185">Reference proteome</keyword>
<dbReference type="RefSeq" id="XP_003029552.1">
    <property type="nucleotide sequence ID" value="XM_003029506.1"/>
</dbReference>
<organism evidence="3">
    <name type="scientific">Schizophyllum commune (strain H4-8 / FGSC 9210)</name>
    <name type="common">Split gill fungus</name>
    <dbReference type="NCBI Taxonomy" id="578458"/>
    <lineage>
        <taxon>Eukaryota</taxon>
        <taxon>Fungi</taxon>
        <taxon>Dikarya</taxon>
        <taxon>Basidiomycota</taxon>
        <taxon>Agaricomycotina</taxon>
        <taxon>Agaricomycetes</taxon>
        <taxon>Agaricomycetidae</taxon>
        <taxon>Agaricales</taxon>
        <taxon>Schizophyllaceae</taxon>
        <taxon>Schizophyllum</taxon>
    </lineage>
</organism>
<gene>
    <name evidence="2" type="ORF">SCHCODRAFT_236324</name>
</gene>
<dbReference type="HOGENOM" id="CLU_1372920_0_0_1"/>
<dbReference type="VEuPathDB" id="FungiDB:SCHCODRAFT_02584651"/>
<accession>D8QAW8</accession>
<evidence type="ECO:0000313" key="3">
    <source>
        <dbReference type="Proteomes" id="UP000007431"/>
    </source>
</evidence>